<dbReference type="PROSITE" id="PS51257">
    <property type="entry name" value="PROKAR_LIPOPROTEIN"/>
    <property type="match status" value="1"/>
</dbReference>
<feature type="compositionally biased region" description="Low complexity" evidence="1">
    <location>
        <begin position="34"/>
        <end position="59"/>
    </location>
</feature>
<keyword evidence="4" id="KW-1185">Reference proteome</keyword>
<evidence type="ECO:0000256" key="2">
    <source>
        <dbReference type="SAM" id="SignalP"/>
    </source>
</evidence>
<dbReference type="RefSeq" id="WP_048698251.1">
    <property type="nucleotide sequence ID" value="NZ_HG764815.1"/>
</dbReference>
<comment type="caution">
    <text evidence="3">The sequence shown here is derived from an EMBL/GenBank/DDBJ whole genome shotgun (WGS) entry which is preliminary data.</text>
</comment>
<protein>
    <recommendedName>
        <fullName evidence="5">Lipoprotein</fullName>
    </recommendedName>
</protein>
<proteinExistence type="predicted"/>
<reference evidence="3 4" key="1">
    <citation type="journal article" date="2013" name="ISME J.">
        <title>A metabolic model for members of the genus Tetrasphaera involved in enhanced biological phosphorus removal.</title>
        <authorList>
            <person name="Kristiansen R."/>
            <person name="Nguyen H.T.T."/>
            <person name="Saunders A.M."/>
            <person name="Nielsen J.L."/>
            <person name="Wimmer R."/>
            <person name="Le V.Q."/>
            <person name="McIlroy S.J."/>
            <person name="Petrovski S."/>
            <person name="Seviour R.J."/>
            <person name="Calteau A."/>
            <person name="Nielsen K.L."/>
            <person name="Nielsen P.H."/>
        </authorList>
    </citation>
    <scope>NUCLEOTIDE SEQUENCE [LARGE SCALE GENOMIC DNA]</scope>
    <source>
        <strain evidence="3 4">Ben110</strain>
    </source>
</reference>
<evidence type="ECO:0000313" key="3">
    <source>
        <dbReference type="EMBL" id="CCH72756.1"/>
    </source>
</evidence>
<dbReference type="OrthoDB" id="4869138at2"/>
<feature type="region of interest" description="Disordered" evidence="1">
    <location>
        <begin position="26"/>
        <end position="64"/>
    </location>
</feature>
<name>W6JVP8_9MICO</name>
<gene>
    <name evidence="3" type="ORF">BN11_1960004</name>
</gene>
<feature type="signal peptide" evidence="2">
    <location>
        <begin position="1"/>
        <end position="28"/>
    </location>
</feature>
<organism evidence="3 4">
    <name type="scientific">Nostocoides australiense Ben110</name>
    <dbReference type="NCBI Taxonomy" id="1193182"/>
    <lineage>
        <taxon>Bacteria</taxon>
        <taxon>Bacillati</taxon>
        <taxon>Actinomycetota</taxon>
        <taxon>Actinomycetes</taxon>
        <taxon>Micrococcales</taxon>
        <taxon>Intrasporangiaceae</taxon>
        <taxon>Nostocoides</taxon>
    </lineage>
</organism>
<keyword evidence="2" id="KW-0732">Signal</keyword>
<evidence type="ECO:0000256" key="1">
    <source>
        <dbReference type="SAM" id="MobiDB-lite"/>
    </source>
</evidence>
<dbReference type="Proteomes" id="UP000035763">
    <property type="component" value="Unassembled WGS sequence"/>
</dbReference>
<dbReference type="STRING" id="1193182.BN11_1960004"/>
<evidence type="ECO:0008006" key="5">
    <source>
        <dbReference type="Google" id="ProtNLM"/>
    </source>
</evidence>
<evidence type="ECO:0000313" key="4">
    <source>
        <dbReference type="Proteomes" id="UP000035763"/>
    </source>
</evidence>
<accession>W6JVP8</accession>
<feature type="chain" id="PRO_5004878707" description="Lipoprotein" evidence="2">
    <location>
        <begin position="29"/>
        <end position="213"/>
    </location>
</feature>
<dbReference type="AlphaFoldDB" id="W6JVP8"/>
<dbReference type="EMBL" id="CAJA01000108">
    <property type="protein sequence ID" value="CCH72756.1"/>
    <property type="molecule type" value="Genomic_DNA"/>
</dbReference>
<sequence>MTRHTQHLTSIAAIAVAALALSACNSTGDPGSNTTSDAATTSAPATTDAPTPTTTTPTPTQSPEDEAIEAAEKMIPLYFEVGDRSIQDPNKFDREELKKVAISSAVDDMQNRVSAFQRQELKASGKTEVESMTNPRVDLKLDLKKSPPDVPSVQLDVCIDVSKLNVVDKDGKSMIPADRKPRQLWRVGVANYEYPKADAWRIAYTDTQGGKTC</sequence>